<keyword evidence="3" id="KW-1185">Reference proteome</keyword>
<feature type="region of interest" description="Disordered" evidence="1">
    <location>
        <begin position="1"/>
        <end position="26"/>
    </location>
</feature>
<dbReference type="VEuPathDB" id="VectorBase:HLOH_064797"/>
<reference evidence="2 3" key="1">
    <citation type="journal article" date="2020" name="Cell">
        <title>Large-Scale Comparative Analyses of Tick Genomes Elucidate Their Genetic Diversity and Vector Capacities.</title>
        <authorList>
            <consortium name="Tick Genome and Microbiome Consortium (TIGMIC)"/>
            <person name="Jia N."/>
            <person name="Wang J."/>
            <person name="Shi W."/>
            <person name="Du L."/>
            <person name="Sun Y."/>
            <person name="Zhan W."/>
            <person name="Jiang J.F."/>
            <person name="Wang Q."/>
            <person name="Zhang B."/>
            <person name="Ji P."/>
            <person name="Bell-Sakyi L."/>
            <person name="Cui X.M."/>
            <person name="Yuan T.T."/>
            <person name="Jiang B.G."/>
            <person name="Yang W.F."/>
            <person name="Lam T.T."/>
            <person name="Chang Q.C."/>
            <person name="Ding S.J."/>
            <person name="Wang X.J."/>
            <person name="Zhu J.G."/>
            <person name="Ruan X.D."/>
            <person name="Zhao L."/>
            <person name="Wei J.T."/>
            <person name="Ye R.Z."/>
            <person name="Que T.C."/>
            <person name="Du C.H."/>
            <person name="Zhou Y.H."/>
            <person name="Cheng J.X."/>
            <person name="Dai P.F."/>
            <person name="Guo W.B."/>
            <person name="Han X.H."/>
            <person name="Huang E.J."/>
            <person name="Li L.F."/>
            <person name="Wei W."/>
            <person name="Gao Y.C."/>
            <person name="Liu J.Z."/>
            <person name="Shao H.Z."/>
            <person name="Wang X."/>
            <person name="Wang C.C."/>
            <person name="Yang T.C."/>
            <person name="Huo Q.B."/>
            <person name="Li W."/>
            <person name="Chen H.Y."/>
            <person name="Chen S.E."/>
            <person name="Zhou L.G."/>
            <person name="Ni X.B."/>
            <person name="Tian J.H."/>
            <person name="Sheng Y."/>
            <person name="Liu T."/>
            <person name="Pan Y.S."/>
            <person name="Xia L.Y."/>
            <person name="Li J."/>
            <person name="Zhao F."/>
            <person name="Cao W.C."/>
        </authorList>
    </citation>
    <scope>NUCLEOTIDE SEQUENCE [LARGE SCALE GENOMIC DNA]</scope>
    <source>
        <strain evidence="2">HaeL-2018</strain>
    </source>
</reference>
<comment type="caution">
    <text evidence="2">The sequence shown here is derived from an EMBL/GenBank/DDBJ whole genome shotgun (WGS) entry which is preliminary data.</text>
</comment>
<gene>
    <name evidence="2" type="ORF">HPB48_009569</name>
</gene>
<accession>A0A9J6FAK9</accession>
<sequence length="124" mass="14040">MAAAGAGFGDNAGDVLPVEPPVDEQDLLDSRADDIEKKLDETYRTIVQLDNEIRHLKSLYERTVANGDHDLLDYINLQLSISRAARTMHIDNANAQVDELNRIIAQMFEELWHEDHSEGEGLRR</sequence>
<evidence type="ECO:0000256" key="1">
    <source>
        <dbReference type="SAM" id="MobiDB-lite"/>
    </source>
</evidence>
<proteinExistence type="predicted"/>
<evidence type="ECO:0000313" key="3">
    <source>
        <dbReference type="Proteomes" id="UP000821853"/>
    </source>
</evidence>
<dbReference type="Proteomes" id="UP000821853">
    <property type="component" value="Chromosome 1"/>
</dbReference>
<dbReference type="EMBL" id="JABSTR010000001">
    <property type="protein sequence ID" value="KAH9360034.1"/>
    <property type="molecule type" value="Genomic_DNA"/>
</dbReference>
<dbReference type="OrthoDB" id="6427379at2759"/>
<dbReference type="AlphaFoldDB" id="A0A9J6FAK9"/>
<protein>
    <submittedName>
        <fullName evidence="2">Uncharacterized protein</fullName>
    </submittedName>
</protein>
<name>A0A9J6FAK9_HAELO</name>
<evidence type="ECO:0000313" key="2">
    <source>
        <dbReference type="EMBL" id="KAH9360034.1"/>
    </source>
</evidence>
<feature type="compositionally biased region" description="Gly residues" evidence="1">
    <location>
        <begin position="1"/>
        <end position="10"/>
    </location>
</feature>
<organism evidence="2 3">
    <name type="scientific">Haemaphysalis longicornis</name>
    <name type="common">Bush tick</name>
    <dbReference type="NCBI Taxonomy" id="44386"/>
    <lineage>
        <taxon>Eukaryota</taxon>
        <taxon>Metazoa</taxon>
        <taxon>Ecdysozoa</taxon>
        <taxon>Arthropoda</taxon>
        <taxon>Chelicerata</taxon>
        <taxon>Arachnida</taxon>
        <taxon>Acari</taxon>
        <taxon>Parasitiformes</taxon>
        <taxon>Ixodida</taxon>
        <taxon>Ixodoidea</taxon>
        <taxon>Ixodidae</taxon>
        <taxon>Haemaphysalinae</taxon>
        <taxon>Haemaphysalis</taxon>
    </lineage>
</organism>